<evidence type="ECO:0000256" key="3">
    <source>
        <dbReference type="ARBA" id="ARBA00011950"/>
    </source>
</evidence>
<evidence type="ECO:0000256" key="2">
    <source>
        <dbReference type="ARBA" id="ARBA00005426"/>
    </source>
</evidence>
<evidence type="ECO:0000256" key="11">
    <source>
        <dbReference type="ARBA" id="ARBA00032474"/>
    </source>
</evidence>
<evidence type="ECO:0000256" key="12">
    <source>
        <dbReference type="ARBA" id="ARBA00049878"/>
    </source>
</evidence>
<gene>
    <name evidence="13" type="ORF">HUK82_07830</name>
</gene>
<comment type="subunit">
    <text evidence="7">Heterotetramer of 2 MoaD subunits and 2 MoaE subunits. Also stable as homodimer. The enzyme changes between these two forms during catalysis.</text>
</comment>
<comment type="function">
    <text evidence="6">Converts molybdopterin precursor Z into molybdopterin. This requires the incorporation of two sulfur atoms into precursor Z to generate a dithiolene group. The sulfur is provided by MoaD.</text>
</comment>
<evidence type="ECO:0000256" key="8">
    <source>
        <dbReference type="ARBA" id="ARBA00029745"/>
    </source>
</evidence>
<evidence type="ECO:0000313" key="14">
    <source>
        <dbReference type="Proteomes" id="UP000585665"/>
    </source>
</evidence>
<protein>
    <recommendedName>
        <fullName evidence="4">Molybdopterin synthase catalytic subunit</fullName>
        <ecNumber evidence="3">2.8.1.12</ecNumber>
    </recommendedName>
    <alternativeName>
        <fullName evidence="10">MPT synthase subunit 2</fullName>
    </alternativeName>
    <alternativeName>
        <fullName evidence="8">Molybdenum cofactor biosynthesis protein E</fullName>
    </alternativeName>
    <alternativeName>
        <fullName evidence="9">Molybdopterin-converting factor large subunit</fullName>
    </alternativeName>
    <alternativeName>
        <fullName evidence="11">Molybdopterin-converting factor subunit 2</fullName>
    </alternativeName>
</protein>
<evidence type="ECO:0000256" key="5">
    <source>
        <dbReference type="ARBA" id="ARBA00023150"/>
    </source>
</evidence>
<comment type="pathway">
    <text evidence="1">Cofactor biosynthesis; molybdopterin biosynthesis.</text>
</comment>
<comment type="caution">
    <text evidence="13">The sequence shown here is derived from an EMBL/GenBank/DDBJ whole genome shotgun (WGS) entry which is preliminary data.</text>
</comment>
<dbReference type="EMBL" id="JABXXR010000045">
    <property type="protein sequence ID" value="NVN40471.1"/>
    <property type="molecule type" value="Genomic_DNA"/>
</dbReference>
<dbReference type="CDD" id="cd00756">
    <property type="entry name" value="MoaE"/>
    <property type="match status" value="1"/>
</dbReference>
<dbReference type="GO" id="GO:0006777">
    <property type="term" value="P:Mo-molybdopterin cofactor biosynthetic process"/>
    <property type="evidence" value="ECO:0007669"/>
    <property type="project" value="UniProtKB-KW"/>
</dbReference>
<organism evidence="13 14">
    <name type="scientific">Ameyamaea chiangmaiensis</name>
    <dbReference type="NCBI Taxonomy" id="442969"/>
    <lineage>
        <taxon>Bacteria</taxon>
        <taxon>Pseudomonadati</taxon>
        <taxon>Pseudomonadota</taxon>
        <taxon>Alphaproteobacteria</taxon>
        <taxon>Acetobacterales</taxon>
        <taxon>Acetobacteraceae</taxon>
        <taxon>Ameyamaea</taxon>
    </lineage>
</organism>
<reference evidence="13 14" key="1">
    <citation type="submission" date="2020-06" db="EMBL/GenBank/DDBJ databases">
        <title>Description of novel acetic acid bacteria.</title>
        <authorList>
            <person name="Sombolestani A."/>
        </authorList>
    </citation>
    <scope>NUCLEOTIDE SEQUENCE [LARGE SCALE GENOMIC DNA]</scope>
    <source>
        <strain evidence="13 14">LMG 27010</strain>
    </source>
</reference>
<dbReference type="PANTHER" id="PTHR23404">
    <property type="entry name" value="MOLYBDOPTERIN SYNTHASE RELATED"/>
    <property type="match status" value="1"/>
</dbReference>
<comment type="catalytic activity">
    <reaction evidence="12">
        <text>2 [molybdopterin-synthase sulfur-carrier protein]-C-terminal-Gly-aminoethanethioate + cyclic pyranopterin phosphate + H2O = molybdopterin + 2 [molybdopterin-synthase sulfur-carrier protein]-C-terminal Gly-Gly + 2 H(+)</text>
        <dbReference type="Rhea" id="RHEA:26333"/>
        <dbReference type="Rhea" id="RHEA-COMP:12202"/>
        <dbReference type="Rhea" id="RHEA-COMP:19907"/>
        <dbReference type="ChEBI" id="CHEBI:15377"/>
        <dbReference type="ChEBI" id="CHEBI:15378"/>
        <dbReference type="ChEBI" id="CHEBI:58698"/>
        <dbReference type="ChEBI" id="CHEBI:59648"/>
        <dbReference type="ChEBI" id="CHEBI:90778"/>
        <dbReference type="ChEBI" id="CHEBI:232372"/>
        <dbReference type="EC" id="2.8.1.12"/>
    </reaction>
</comment>
<sequence length="149" mass="16203">MRVVLQDEAFDVAAEVDAVAREAGVEAGAVAMFLGLVRGGDGLRALTLEHYPRMTLARLSAIAEEVSARYDLLGCTIIHRVGTLGVGAPIVLVLAAARHRGASLEAVETMIDWLKTRSPFWKREDYDDGRQVWVEARAADDAAAARWDL</sequence>
<evidence type="ECO:0000256" key="4">
    <source>
        <dbReference type="ARBA" id="ARBA00013858"/>
    </source>
</evidence>
<evidence type="ECO:0000256" key="1">
    <source>
        <dbReference type="ARBA" id="ARBA00005046"/>
    </source>
</evidence>
<dbReference type="Gene3D" id="3.90.1170.40">
    <property type="entry name" value="Molybdopterin biosynthesis MoaE subunit"/>
    <property type="match status" value="1"/>
</dbReference>
<dbReference type="EC" id="2.8.1.12" evidence="3"/>
<evidence type="ECO:0000256" key="7">
    <source>
        <dbReference type="ARBA" id="ARBA00026066"/>
    </source>
</evidence>
<evidence type="ECO:0000256" key="6">
    <source>
        <dbReference type="ARBA" id="ARBA00025448"/>
    </source>
</evidence>
<dbReference type="InterPro" id="IPR003448">
    <property type="entry name" value="Mopterin_biosynth_MoaE"/>
</dbReference>
<keyword evidence="14" id="KW-1185">Reference proteome</keyword>
<name>A0A850PH38_9PROT</name>
<dbReference type="Pfam" id="PF02391">
    <property type="entry name" value="MoaE"/>
    <property type="match status" value="1"/>
</dbReference>
<evidence type="ECO:0000256" key="10">
    <source>
        <dbReference type="ARBA" id="ARBA00030781"/>
    </source>
</evidence>
<comment type="similarity">
    <text evidence="2">Belongs to the MoaE family.</text>
</comment>
<dbReference type="AlphaFoldDB" id="A0A850PH38"/>
<accession>A0A850PH38</accession>
<proteinExistence type="inferred from homology"/>
<dbReference type="Proteomes" id="UP000585665">
    <property type="component" value="Unassembled WGS sequence"/>
</dbReference>
<dbReference type="InterPro" id="IPR036563">
    <property type="entry name" value="MoaE_sf"/>
</dbReference>
<dbReference type="UniPathway" id="UPA00344"/>
<dbReference type="GO" id="GO:0030366">
    <property type="term" value="F:molybdopterin synthase activity"/>
    <property type="evidence" value="ECO:0007669"/>
    <property type="project" value="UniProtKB-EC"/>
</dbReference>
<dbReference type="RefSeq" id="WP_176613433.1">
    <property type="nucleotide sequence ID" value="NZ_JABXXR010000045.1"/>
</dbReference>
<evidence type="ECO:0000313" key="13">
    <source>
        <dbReference type="EMBL" id="NVN40471.1"/>
    </source>
</evidence>
<dbReference type="SUPFAM" id="SSF54690">
    <property type="entry name" value="Molybdopterin synthase subunit MoaE"/>
    <property type="match status" value="1"/>
</dbReference>
<evidence type="ECO:0000256" key="9">
    <source>
        <dbReference type="ARBA" id="ARBA00030407"/>
    </source>
</evidence>
<keyword evidence="5" id="KW-0501">Molybdenum cofactor biosynthesis</keyword>